<comment type="caution">
    <text evidence="1">The sequence shown here is derived from an EMBL/GenBank/DDBJ whole genome shotgun (WGS) entry which is preliminary data.</text>
</comment>
<reference evidence="2 4" key="1">
    <citation type="journal article" date="2018" name="Front. Microbiol.">
        <title>Genome-Based Analysis Reveals the Taxonomy and Diversity of the Family Idiomarinaceae.</title>
        <authorList>
            <person name="Liu Y."/>
            <person name="Lai Q."/>
            <person name="Shao Z."/>
        </authorList>
    </citation>
    <scope>NUCLEOTIDE SEQUENCE [LARGE SCALE GENOMIC DNA]</scope>
    <source>
        <strain evidence="2 4">CF12-14</strain>
    </source>
</reference>
<organism evidence="1 3">
    <name type="scientific">Aliidiomarina maris</name>
    <dbReference type="NCBI Taxonomy" id="531312"/>
    <lineage>
        <taxon>Bacteria</taxon>
        <taxon>Pseudomonadati</taxon>
        <taxon>Pseudomonadota</taxon>
        <taxon>Gammaproteobacteria</taxon>
        <taxon>Alteromonadales</taxon>
        <taxon>Idiomarinaceae</taxon>
        <taxon>Aliidiomarina</taxon>
    </lineage>
</organism>
<dbReference type="AlphaFoldDB" id="A0A327WW63"/>
<keyword evidence="4" id="KW-1185">Reference proteome</keyword>
<protein>
    <submittedName>
        <fullName evidence="1">Uncharacterized protein</fullName>
    </submittedName>
</protein>
<dbReference type="EMBL" id="PIPK01000006">
    <property type="protein sequence ID" value="RUO24697.1"/>
    <property type="molecule type" value="Genomic_DNA"/>
</dbReference>
<accession>A0A327WW63</accession>
<reference evidence="1 3" key="2">
    <citation type="submission" date="2018-06" db="EMBL/GenBank/DDBJ databases">
        <title>Genomic Encyclopedia of Type Strains, Phase III (KMG-III): the genomes of soil and plant-associated and newly described type strains.</title>
        <authorList>
            <person name="Whitman W."/>
        </authorList>
    </citation>
    <scope>NUCLEOTIDE SEQUENCE [LARGE SCALE GENOMIC DNA]</scope>
    <source>
        <strain evidence="1 3">CGMCC 1.15366</strain>
    </source>
</reference>
<sequence length="71" mass="7901">MCSANATDDYIPEIGAECRFDNFEGFGVLQASFGYGSDRDGENFHFDLCQACFERLVDTVENLRTAHGVRA</sequence>
<proteinExistence type="predicted"/>
<name>A0A327WW63_9GAMM</name>
<evidence type="ECO:0000313" key="1">
    <source>
        <dbReference type="EMBL" id="RAJ97097.1"/>
    </source>
</evidence>
<evidence type="ECO:0000313" key="2">
    <source>
        <dbReference type="EMBL" id="RUO24697.1"/>
    </source>
</evidence>
<evidence type="ECO:0000313" key="3">
    <source>
        <dbReference type="Proteomes" id="UP000249203"/>
    </source>
</evidence>
<dbReference type="EMBL" id="QLMD01000006">
    <property type="protein sequence ID" value="RAJ97097.1"/>
    <property type="molecule type" value="Genomic_DNA"/>
</dbReference>
<dbReference type="Proteomes" id="UP000287865">
    <property type="component" value="Unassembled WGS sequence"/>
</dbReference>
<evidence type="ECO:0000313" key="4">
    <source>
        <dbReference type="Proteomes" id="UP000287865"/>
    </source>
</evidence>
<dbReference type="Proteomes" id="UP000249203">
    <property type="component" value="Unassembled WGS sequence"/>
</dbReference>
<gene>
    <name evidence="1" type="ORF">B0I24_106160</name>
    <name evidence="2" type="ORF">CWE07_08505</name>
</gene>